<evidence type="ECO:0000259" key="8">
    <source>
        <dbReference type="SMART" id="SM01005"/>
    </source>
</evidence>
<dbReference type="InterPro" id="IPR029066">
    <property type="entry name" value="PLP-binding_barrel"/>
</dbReference>
<dbReference type="HAMAP" id="MF_01201">
    <property type="entry name" value="Ala_racemase"/>
    <property type="match status" value="1"/>
</dbReference>
<feature type="binding site" evidence="5 7">
    <location>
        <position position="124"/>
    </location>
    <ligand>
        <name>substrate</name>
    </ligand>
</feature>
<evidence type="ECO:0000256" key="6">
    <source>
        <dbReference type="PIRSR" id="PIRSR600821-50"/>
    </source>
</evidence>
<dbReference type="CDD" id="cd00430">
    <property type="entry name" value="PLPDE_III_AR"/>
    <property type="match status" value="1"/>
</dbReference>
<comment type="function">
    <text evidence="5">Catalyzes the interconversion of L-alanine and D-alanine. May also act on other amino acids.</text>
</comment>
<dbReference type="PANTHER" id="PTHR30511">
    <property type="entry name" value="ALANINE RACEMASE"/>
    <property type="match status" value="1"/>
</dbReference>
<dbReference type="AlphaFoldDB" id="A0A9X2L626"/>
<feature type="active site" description="Proton acceptor; specific for D-alanine" evidence="5">
    <location>
        <position position="34"/>
    </location>
</feature>
<comment type="catalytic activity">
    <reaction evidence="1 5">
        <text>L-alanine = D-alanine</text>
        <dbReference type="Rhea" id="RHEA:20249"/>
        <dbReference type="ChEBI" id="CHEBI:57416"/>
        <dbReference type="ChEBI" id="CHEBI:57972"/>
        <dbReference type="EC" id="5.1.1.1"/>
    </reaction>
</comment>
<dbReference type="GO" id="GO:0030170">
    <property type="term" value="F:pyridoxal phosphate binding"/>
    <property type="evidence" value="ECO:0007669"/>
    <property type="project" value="UniProtKB-UniRule"/>
</dbReference>
<evidence type="ECO:0000313" key="9">
    <source>
        <dbReference type="EMBL" id="MCP9292925.1"/>
    </source>
</evidence>
<dbReference type="NCBIfam" id="TIGR00492">
    <property type="entry name" value="alr"/>
    <property type="match status" value="1"/>
</dbReference>
<evidence type="ECO:0000256" key="3">
    <source>
        <dbReference type="ARBA" id="ARBA00022898"/>
    </source>
</evidence>
<dbReference type="Proteomes" id="UP001139125">
    <property type="component" value="Unassembled WGS sequence"/>
</dbReference>
<dbReference type="GO" id="GO:0008784">
    <property type="term" value="F:alanine racemase activity"/>
    <property type="evidence" value="ECO:0007669"/>
    <property type="project" value="UniProtKB-UniRule"/>
</dbReference>
<accession>A0A9X2L626</accession>
<dbReference type="Pfam" id="PF00842">
    <property type="entry name" value="Ala_racemase_C"/>
    <property type="match status" value="1"/>
</dbReference>
<comment type="pathway">
    <text evidence="5">Amino-acid biosynthesis; D-alanine biosynthesis; D-alanine from L-alanine: step 1/1.</text>
</comment>
<feature type="domain" description="Alanine racemase C-terminal" evidence="8">
    <location>
        <begin position="228"/>
        <end position="352"/>
    </location>
</feature>
<dbReference type="Gene3D" id="3.20.20.10">
    <property type="entry name" value="Alanine racemase"/>
    <property type="match status" value="1"/>
</dbReference>
<evidence type="ECO:0000256" key="1">
    <source>
        <dbReference type="ARBA" id="ARBA00000316"/>
    </source>
</evidence>
<comment type="cofactor">
    <cofactor evidence="2 5 6">
        <name>pyridoxal 5'-phosphate</name>
        <dbReference type="ChEBI" id="CHEBI:597326"/>
    </cofactor>
</comment>
<dbReference type="Pfam" id="PF01168">
    <property type="entry name" value="Ala_racemase_N"/>
    <property type="match status" value="1"/>
</dbReference>
<dbReference type="InterPro" id="IPR009006">
    <property type="entry name" value="Ala_racemase/Decarboxylase_C"/>
</dbReference>
<dbReference type="RefSeq" id="WP_255135823.1">
    <property type="nucleotide sequence ID" value="NZ_JANDBC010000003.1"/>
</dbReference>
<dbReference type="EMBL" id="JANDBC010000003">
    <property type="protein sequence ID" value="MCP9292925.1"/>
    <property type="molecule type" value="Genomic_DNA"/>
</dbReference>
<comment type="similarity">
    <text evidence="5">Belongs to the alanine racemase family.</text>
</comment>
<evidence type="ECO:0000256" key="2">
    <source>
        <dbReference type="ARBA" id="ARBA00001933"/>
    </source>
</evidence>
<comment type="caution">
    <text evidence="9">The sequence shown here is derived from an EMBL/GenBank/DDBJ whole genome shotgun (WGS) entry which is preliminary data.</text>
</comment>
<dbReference type="EC" id="5.1.1.1" evidence="5"/>
<feature type="modified residue" description="N6-(pyridoxal phosphate)lysine" evidence="5 6">
    <location>
        <position position="34"/>
    </location>
</feature>
<gene>
    <name evidence="9" type="primary">alr</name>
    <name evidence="9" type="ORF">NM125_15145</name>
</gene>
<evidence type="ECO:0000313" key="10">
    <source>
        <dbReference type="Proteomes" id="UP001139125"/>
    </source>
</evidence>
<keyword evidence="10" id="KW-1185">Reference proteome</keyword>
<reference evidence="9" key="1">
    <citation type="submission" date="2022-06" db="EMBL/GenBank/DDBJ databases">
        <title>Gracilimonas sp. CAU 1638 isolated from sea sediment.</title>
        <authorList>
            <person name="Kim W."/>
        </authorList>
    </citation>
    <scope>NUCLEOTIDE SEQUENCE</scope>
    <source>
        <strain evidence="9">CAU 1638</strain>
    </source>
</reference>
<dbReference type="PANTHER" id="PTHR30511:SF0">
    <property type="entry name" value="ALANINE RACEMASE, CATABOLIC-RELATED"/>
    <property type="match status" value="1"/>
</dbReference>
<proteinExistence type="inferred from homology"/>
<dbReference type="PRINTS" id="PR00992">
    <property type="entry name" value="ALARACEMASE"/>
</dbReference>
<dbReference type="InterPro" id="IPR020622">
    <property type="entry name" value="Ala_racemase_pyridoxalP-BS"/>
</dbReference>
<feature type="active site" description="Proton acceptor; specific for L-alanine" evidence="5">
    <location>
        <position position="249"/>
    </location>
</feature>
<dbReference type="InterPro" id="IPR001608">
    <property type="entry name" value="Ala_racemase_N"/>
</dbReference>
<name>A0A9X2L626_9BACT</name>
<dbReference type="FunFam" id="3.20.20.10:FF:000002">
    <property type="entry name" value="Alanine racemase"/>
    <property type="match status" value="1"/>
</dbReference>
<dbReference type="SMART" id="SM01005">
    <property type="entry name" value="Ala_racemase_C"/>
    <property type="match status" value="1"/>
</dbReference>
<organism evidence="9 10">
    <name type="scientific">Gracilimonas sediminicola</name>
    <dbReference type="NCBI Taxonomy" id="2952158"/>
    <lineage>
        <taxon>Bacteria</taxon>
        <taxon>Pseudomonadati</taxon>
        <taxon>Balneolota</taxon>
        <taxon>Balneolia</taxon>
        <taxon>Balneolales</taxon>
        <taxon>Balneolaceae</taxon>
        <taxon>Gracilimonas</taxon>
    </lineage>
</organism>
<dbReference type="InterPro" id="IPR000821">
    <property type="entry name" value="Ala_racemase"/>
</dbReference>
<evidence type="ECO:0000256" key="4">
    <source>
        <dbReference type="ARBA" id="ARBA00023235"/>
    </source>
</evidence>
<dbReference type="InterPro" id="IPR011079">
    <property type="entry name" value="Ala_racemase_C"/>
</dbReference>
<dbReference type="Gene3D" id="2.40.37.10">
    <property type="entry name" value="Lyase, Ornithine Decarboxylase, Chain A, domain 1"/>
    <property type="match status" value="1"/>
</dbReference>
<keyword evidence="3 5" id="KW-0663">Pyridoxal phosphate</keyword>
<feature type="binding site" evidence="5 7">
    <location>
        <position position="297"/>
    </location>
    <ligand>
        <name>substrate</name>
    </ligand>
</feature>
<evidence type="ECO:0000256" key="5">
    <source>
        <dbReference type="HAMAP-Rule" id="MF_01201"/>
    </source>
</evidence>
<evidence type="ECO:0000256" key="7">
    <source>
        <dbReference type="PIRSR" id="PIRSR600821-52"/>
    </source>
</evidence>
<dbReference type="GO" id="GO:0005829">
    <property type="term" value="C:cytosol"/>
    <property type="evidence" value="ECO:0007669"/>
    <property type="project" value="TreeGrafter"/>
</dbReference>
<dbReference type="PROSITE" id="PS00395">
    <property type="entry name" value="ALANINE_RACEMASE"/>
    <property type="match status" value="1"/>
</dbReference>
<sequence>MSSTLYVDLSRIAHNLGVISDQVGQNIKKMAVVKDDAYGHGAVQVARHLEDSVDYFCVAKLAEAIELRESGIKKPILVFEIPPLGSEHLYQEHDITASISDLSVFERLEDGTLCHLHFDTGMFRLGMLPEQAESAREKMKEFDKLNYTGIYTHFANSDDPGHERVLRQLEVFKSIRSNFPDHLITHACNSGGLFFYGDEGTYFDAVRFGVSLFGYAPGETEISELEPAVEWVSHLVQVKKLKKGDAVGYGSRWTAPEDGWLGTIPVGYADGVFRTLSGKIQVEIAGQLYQQVGTISMDYMTVYLGKNCFEQGEPVVILRNGELSAKEWARIAGTIPYEITTTIHPKVKREYGS</sequence>
<dbReference type="SUPFAM" id="SSF51419">
    <property type="entry name" value="PLP-binding barrel"/>
    <property type="match status" value="1"/>
</dbReference>
<dbReference type="GO" id="GO:0030632">
    <property type="term" value="P:D-alanine biosynthetic process"/>
    <property type="evidence" value="ECO:0007669"/>
    <property type="project" value="UniProtKB-UniRule"/>
</dbReference>
<keyword evidence="4 5" id="KW-0413">Isomerase</keyword>
<dbReference type="SUPFAM" id="SSF50621">
    <property type="entry name" value="Alanine racemase C-terminal domain-like"/>
    <property type="match status" value="1"/>
</dbReference>
<protein>
    <recommendedName>
        <fullName evidence="5">Alanine racemase</fullName>
        <ecNumber evidence="5">5.1.1.1</ecNumber>
    </recommendedName>
</protein>